<dbReference type="InterPro" id="IPR013120">
    <property type="entry name" value="FAR_NAD-bd"/>
</dbReference>
<dbReference type="GO" id="GO:0035336">
    <property type="term" value="P:long-chain fatty-acyl-CoA metabolic process"/>
    <property type="evidence" value="ECO:0007669"/>
    <property type="project" value="TreeGrafter"/>
</dbReference>
<accession>A0A561UBZ1</accession>
<dbReference type="SUPFAM" id="SSF51735">
    <property type="entry name" value="NAD(P)-binding Rossmann-fold domains"/>
    <property type="match status" value="1"/>
</dbReference>
<dbReference type="GO" id="GO:0080019">
    <property type="term" value="F:alcohol-forming very long-chain fatty acyl-CoA reductase activity"/>
    <property type="evidence" value="ECO:0007669"/>
    <property type="project" value="InterPro"/>
</dbReference>
<dbReference type="Pfam" id="PF07993">
    <property type="entry name" value="NAD_binding_4"/>
    <property type="match status" value="1"/>
</dbReference>
<dbReference type="InterPro" id="IPR026055">
    <property type="entry name" value="FAR"/>
</dbReference>
<dbReference type="OrthoDB" id="6286537at2"/>
<dbReference type="EMBL" id="VIWT01000001">
    <property type="protein sequence ID" value="TWF96888.1"/>
    <property type="molecule type" value="Genomic_DNA"/>
</dbReference>
<name>A0A561UBZ1_9ACTN</name>
<evidence type="ECO:0000259" key="1">
    <source>
        <dbReference type="Pfam" id="PF07993"/>
    </source>
</evidence>
<dbReference type="RefSeq" id="WP_145903183.1">
    <property type="nucleotide sequence ID" value="NZ_BAAAMZ010000042.1"/>
</dbReference>
<dbReference type="InterPro" id="IPR036291">
    <property type="entry name" value="NAD(P)-bd_dom_sf"/>
</dbReference>
<dbReference type="PANTHER" id="PTHR11011:SF45">
    <property type="entry name" value="FATTY ACYL-COA REDUCTASE CG8306-RELATED"/>
    <property type="match status" value="1"/>
</dbReference>
<evidence type="ECO:0000313" key="2">
    <source>
        <dbReference type="EMBL" id="TWF96888.1"/>
    </source>
</evidence>
<reference evidence="2 3" key="1">
    <citation type="submission" date="2019-06" db="EMBL/GenBank/DDBJ databases">
        <title>Sequencing the genomes of 1000 actinobacteria strains.</title>
        <authorList>
            <person name="Klenk H.-P."/>
        </authorList>
    </citation>
    <scope>NUCLEOTIDE SEQUENCE [LARGE SCALE GENOMIC DNA]</scope>
    <source>
        <strain evidence="2 3">DSM 44826</strain>
    </source>
</reference>
<proteinExistence type="predicted"/>
<dbReference type="PANTHER" id="PTHR11011">
    <property type="entry name" value="MALE STERILITY PROTEIN 2-RELATED"/>
    <property type="match status" value="1"/>
</dbReference>
<dbReference type="Proteomes" id="UP000317940">
    <property type="component" value="Unassembled WGS sequence"/>
</dbReference>
<feature type="domain" description="Thioester reductase (TE)" evidence="1">
    <location>
        <begin position="41"/>
        <end position="213"/>
    </location>
</feature>
<gene>
    <name evidence="2" type="ORF">FHX73_11662</name>
</gene>
<protein>
    <submittedName>
        <fullName evidence="2">Male sterility protein</fullName>
    </submittedName>
</protein>
<evidence type="ECO:0000313" key="3">
    <source>
        <dbReference type="Proteomes" id="UP000317940"/>
    </source>
</evidence>
<comment type="caution">
    <text evidence="2">The sequence shown here is derived from an EMBL/GenBank/DDBJ whole genome shotgun (WGS) entry which is preliminary data.</text>
</comment>
<dbReference type="Gene3D" id="3.40.50.720">
    <property type="entry name" value="NAD(P)-binding Rossmann-like Domain"/>
    <property type="match status" value="1"/>
</dbReference>
<keyword evidence="3" id="KW-1185">Reference proteome</keyword>
<organism evidence="2 3">
    <name type="scientific">Kitasatospora viridis</name>
    <dbReference type="NCBI Taxonomy" id="281105"/>
    <lineage>
        <taxon>Bacteria</taxon>
        <taxon>Bacillati</taxon>
        <taxon>Actinomycetota</taxon>
        <taxon>Actinomycetes</taxon>
        <taxon>Kitasatosporales</taxon>
        <taxon>Streptomycetaceae</taxon>
        <taxon>Kitasatospora</taxon>
    </lineage>
</organism>
<sequence length="337" mass="34369">MSRRTVLVTGASGLVGAATVEALWHQPGTTVIALRHRARLSCAPGVRTVAGDITAPRLGLPDELLGEITDVVHCAAQVAWLKASPAMSATNIEGTQRVCEFAALAGARLVHVSTAFVELDLTADTPAPIPGSRNHPGAYLDSKRAAEEVVRTHGPAEHVIARIPGVLGDSRTGDTGGALQGFHRFVAAAVQGRIPAVPLAPDAVLDLLPTDVIGHALAALVAAPAYPELVRITAGPAAPTMARVAAAITETAGAAPPALLDAATLARRLSEAGTAPNTPAWRRVADLAAMCEVYRPRHAFPTDLGSIPGTVAPGTADVLGALAALTRYLAGQLAAVG</sequence>
<dbReference type="AlphaFoldDB" id="A0A561UBZ1"/>